<evidence type="ECO:0000313" key="2">
    <source>
        <dbReference type="Proteomes" id="UP001177341"/>
    </source>
</evidence>
<proteinExistence type="predicted"/>
<dbReference type="EMBL" id="JAUYVO010000010">
    <property type="protein sequence ID" value="MDP2523833.1"/>
    <property type="molecule type" value="Genomic_DNA"/>
</dbReference>
<sequence length="116" mass="13625">MPWDFSQQSNWDELTYHLKEVSWMEFFDFVELVGKELIAKGDDPFQDGIYSFESYQSKVNALFKEDLVGWRLDSSAELARNIPQFLTSRVKPTKELIDNSFELAREHYKKVVPAPD</sequence>
<comment type="caution">
    <text evidence="1">The sequence shown here is derived from an EMBL/GenBank/DDBJ whole genome shotgun (WGS) entry which is preliminary data.</text>
</comment>
<evidence type="ECO:0000313" key="1">
    <source>
        <dbReference type="EMBL" id="MDP2523833.1"/>
    </source>
</evidence>
<gene>
    <name evidence="1" type="ORF">Q8W30_14755</name>
</gene>
<reference evidence="1" key="1">
    <citation type="submission" date="2023-07" db="EMBL/GenBank/DDBJ databases">
        <title>Genome content predicts the carbon catabolic preferences of heterotrophic bacteria.</title>
        <authorList>
            <person name="Gralka M."/>
        </authorList>
    </citation>
    <scope>NUCLEOTIDE SEQUENCE</scope>
    <source>
        <strain evidence="1">5G01</strain>
    </source>
</reference>
<keyword evidence="2" id="KW-1185">Reference proteome</keyword>
<dbReference type="Proteomes" id="UP001177341">
    <property type="component" value="Unassembled WGS sequence"/>
</dbReference>
<protein>
    <submittedName>
        <fullName evidence="1">Uncharacterized protein</fullName>
    </submittedName>
</protein>
<dbReference type="RefSeq" id="WP_305451048.1">
    <property type="nucleotide sequence ID" value="NZ_JAUYVO010000010.1"/>
</dbReference>
<accession>A0ABT9EXN9</accession>
<organism evidence="1 2">
    <name type="scientific">Neptunomonas phycophila</name>
    <dbReference type="NCBI Taxonomy" id="1572645"/>
    <lineage>
        <taxon>Bacteria</taxon>
        <taxon>Pseudomonadati</taxon>
        <taxon>Pseudomonadota</taxon>
        <taxon>Gammaproteobacteria</taxon>
        <taxon>Oceanospirillales</taxon>
        <taxon>Oceanospirillaceae</taxon>
        <taxon>Neptunomonas</taxon>
    </lineage>
</organism>
<name>A0ABT9EXN9_9GAMM</name>